<keyword evidence="5" id="KW-1185">Reference proteome</keyword>
<reference evidence="4 5" key="1">
    <citation type="journal article" date="2009" name="Stand. Genomic Sci.">
        <title>Complete genome sequence of Saccharomonospora viridis type strain (P101).</title>
        <authorList>
            <person name="Pati A."/>
            <person name="Sikorski J."/>
            <person name="Nolan M."/>
            <person name="Lapidus A."/>
            <person name="Copeland A."/>
            <person name="Glavina Del Rio T."/>
            <person name="Lucas S."/>
            <person name="Chen F."/>
            <person name="Tice H."/>
            <person name="Pitluck S."/>
            <person name="Cheng J.F."/>
            <person name="Chertkov O."/>
            <person name="Brettin T."/>
            <person name="Han C."/>
            <person name="Detter J.C."/>
            <person name="Kuske C."/>
            <person name="Bruce D."/>
            <person name="Goodwin L."/>
            <person name="Chain P."/>
            <person name="D'haeseleer P."/>
            <person name="Chen A."/>
            <person name="Palaniappan K."/>
            <person name="Ivanova N."/>
            <person name="Mavromatis K."/>
            <person name="Mikhailova N."/>
            <person name="Rohde M."/>
            <person name="Tindall B.J."/>
            <person name="Goker M."/>
            <person name="Bristow J."/>
            <person name="Eisen J.A."/>
            <person name="Markowitz V."/>
            <person name="Hugenholtz P."/>
            <person name="Kyrpides N.C."/>
            <person name="Klenk H.P."/>
        </authorList>
    </citation>
    <scope>NUCLEOTIDE SEQUENCE [LARGE SCALE GENOMIC DNA]</scope>
    <source>
        <strain evidence="5">ATCC 15386 / DSM 43017 / JCM 3036 / NBRC 12207 / P101</strain>
    </source>
</reference>
<feature type="domain" description="BD-FAE-like" evidence="3">
    <location>
        <begin position="151"/>
        <end position="364"/>
    </location>
</feature>
<name>C7MQC3_SACVD</name>
<feature type="transmembrane region" description="Helical" evidence="2">
    <location>
        <begin position="88"/>
        <end position="108"/>
    </location>
</feature>
<sequence>MKPEPAPAEPGRLRTGLGRAALALSALSAVALVAAAALVLLPPPSYDVWQLALLVLEFALVPAGVALAGTALAVLALRWTTWRRTSTVVAGLNAVALVAALVPPVALWNTARHHDVSLSLPDYVAGLAVDTDRAPETVRYATVDGEDLMLDVWRPGKPGTGEPLPVVINVHGGAEDYPQSMFPRWDTWLADQGYVVFDIDYRFFPHGDWQAAPGDVKCAVSWVRRHAKDYGADPDRIALMGQSAGGLLTLLASYSTDEQIPSSCPEHRESTDVQAAIAWYTATDATEAAVLPWRLRHSAEIGPDLEQQQERMTGAVAGTEQARRLNRALSPITYVDAQAPPTLLIQAGHDVFVSPEDIRAFADRLERAGVTHRVLSLPWTEHMFDLNWGGFASQITREVLARFLAERL</sequence>
<dbReference type="Pfam" id="PF20434">
    <property type="entry name" value="BD-FAE"/>
    <property type="match status" value="1"/>
</dbReference>
<dbReference type="HOGENOM" id="CLU_012494_4_9_11"/>
<dbReference type="InterPro" id="IPR029058">
    <property type="entry name" value="AB_hydrolase_fold"/>
</dbReference>
<dbReference type="KEGG" id="svi:Svir_13750"/>
<organism evidence="4 5">
    <name type="scientific">Saccharomonospora viridis (strain ATCC 15386 / DSM 43017 / JCM 3036 / CCUG 5913 / NBRC 12207 / NCIMB 9602 / P101)</name>
    <name type="common">Thermoactinomyces viridis</name>
    <dbReference type="NCBI Taxonomy" id="471857"/>
    <lineage>
        <taxon>Bacteria</taxon>
        <taxon>Bacillati</taxon>
        <taxon>Actinomycetota</taxon>
        <taxon>Actinomycetes</taxon>
        <taxon>Pseudonocardiales</taxon>
        <taxon>Pseudonocardiaceae</taxon>
        <taxon>Saccharomonospora</taxon>
    </lineage>
</organism>
<dbReference type="eggNOG" id="COG0657">
    <property type="taxonomic scope" value="Bacteria"/>
</dbReference>
<dbReference type="EMBL" id="CP001683">
    <property type="protein sequence ID" value="ACU96422.1"/>
    <property type="molecule type" value="Genomic_DNA"/>
</dbReference>
<keyword evidence="2" id="KW-0472">Membrane</keyword>
<keyword evidence="1" id="KW-0378">Hydrolase</keyword>
<dbReference type="GO" id="GO:0016787">
    <property type="term" value="F:hydrolase activity"/>
    <property type="evidence" value="ECO:0007669"/>
    <property type="project" value="UniProtKB-KW"/>
</dbReference>
<protein>
    <submittedName>
        <fullName evidence="4">Esterase/lipase</fullName>
    </submittedName>
</protein>
<evidence type="ECO:0000259" key="3">
    <source>
        <dbReference type="Pfam" id="PF20434"/>
    </source>
</evidence>
<accession>C7MQC3</accession>
<dbReference type="RefSeq" id="WP_015785737.1">
    <property type="nucleotide sequence ID" value="NC_013159.1"/>
</dbReference>
<dbReference type="Gene3D" id="3.40.50.1820">
    <property type="entry name" value="alpha/beta hydrolase"/>
    <property type="match status" value="1"/>
</dbReference>
<dbReference type="SUPFAM" id="SSF53474">
    <property type="entry name" value="alpha/beta-Hydrolases"/>
    <property type="match status" value="1"/>
</dbReference>
<dbReference type="PANTHER" id="PTHR48081">
    <property type="entry name" value="AB HYDROLASE SUPERFAMILY PROTEIN C4A8.06C"/>
    <property type="match status" value="1"/>
</dbReference>
<evidence type="ECO:0000256" key="1">
    <source>
        <dbReference type="ARBA" id="ARBA00022801"/>
    </source>
</evidence>
<proteinExistence type="predicted"/>
<dbReference type="AlphaFoldDB" id="C7MQC3"/>
<dbReference type="InterPro" id="IPR050300">
    <property type="entry name" value="GDXG_lipolytic_enzyme"/>
</dbReference>
<evidence type="ECO:0000313" key="5">
    <source>
        <dbReference type="Proteomes" id="UP000000841"/>
    </source>
</evidence>
<feature type="transmembrane region" description="Helical" evidence="2">
    <location>
        <begin position="48"/>
        <end position="76"/>
    </location>
</feature>
<keyword evidence="2" id="KW-1133">Transmembrane helix</keyword>
<evidence type="ECO:0000256" key="2">
    <source>
        <dbReference type="SAM" id="Phobius"/>
    </source>
</evidence>
<dbReference type="InterPro" id="IPR049492">
    <property type="entry name" value="BD-FAE-like_dom"/>
</dbReference>
<dbReference type="Proteomes" id="UP000000841">
    <property type="component" value="Chromosome"/>
</dbReference>
<dbReference type="STRING" id="471857.Svir_13750"/>
<keyword evidence="2" id="KW-0812">Transmembrane</keyword>
<gene>
    <name evidence="4" type="ordered locus">Svir_13750</name>
</gene>
<evidence type="ECO:0000313" key="4">
    <source>
        <dbReference type="EMBL" id="ACU96422.1"/>
    </source>
</evidence>
<feature type="transmembrane region" description="Helical" evidence="2">
    <location>
        <begin position="21"/>
        <end position="42"/>
    </location>
</feature>